<evidence type="ECO:0000256" key="1">
    <source>
        <dbReference type="ARBA" id="ARBA00004141"/>
    </source>
</evidence>
<reference evidence="14 15" key="1">
    <citation type="submission" date="2016-07" db="EMBL/GenBank/DDBJ databases">
        <title>Pervasive Adenine N6-methylation of Active Genes in Fungi.</title>
        <authorList>
            <consortium name="DOE Joint Genome Institute"/>
            <person name="Mondo S.J."/>
            <person name="Dannebaum R.O."/>
            <person name="Kuo R.C."/>
            <person name="Labutti K."/>
            <person name="Haridas S."/>
            <person name="Kuo A."/>
            <person name="Salamov A."/>
            <person name="Ahrendt S.R."/>
            <person name="Lipzen A."/>
            <person name="Sullivan W."/>
            <person name="Andreopoulos W.B."/>
            <person name="Clum A."/>
            <person name="Lindquist E."/>
            <person name="Daum C."/>
            <person name="Ramamoorthy G.K."/>
            <person name="Gryganskyi A."/>
            <person name="Culley D."/>
            <person name="Magnuson J.K."/>
            <person name="James T.Y."/>
            <person name="O'Malley M.A."/>
            <person name="Stajich J.E."/>
            <person name="Spatafora J.W."/>
            <person name="Visel A."/>
            <person name="Grigoriev I.V."/>
        </authorList>
    </citation>
    <scope>NUCLEOTIDE SEQUENCE [LARGE SCALE GENOMIC DNA]</scope>
    <source>
        <strain evidence="14 15">NRRL 3301</strain>
    </source>
</reference>
<dbReference type="InterPro" id="IPR007482">
    <property type="entry name" value="Tyr_Pase-like_PTPLA"/>
</dbReference>
<evidence type="ECO:0000256" key="6">
    <source>
        <dbReference type="ARBA" id="ARBA00022692"/>
    </source>
</evidence>
<keyword evidence="6 13" id="KW-0812">Transmembrane</keyword>
<sequence length="220" mass="25064">MDKGSSSQQEKEVPEPELSPVQRNLFAMTNAMICLAWVGVFVIVVYQWLIVDGGWQGIPSQMQGPIQGVVLYTTVVQVMMNYNLDRHACGQELIRCACMFGVIVKFPEVQASAAYGLVLLLWSVSHLVDQAYCVRDLLGSPRPWLTTIYNSWFRLLSPLCVGLEVYLTYCAMPLARQLNKHYALIMILTALAYVPAFPFIYQNRLISRKNHRKNLFLRKN</sequence>
<dbReference type="EC" id="4.2.1.134" evidence="4"/>
<dbReference type="GO" id="GO:0102158">
    <property type="term" value="F:very-long-chain (3R)-3-hydroxyacyl-CoA dehydratase activity"/>
    <property type="evidence" value="ECO:0007669"/>
    <property type="project" value="UniProtKB-EC"/>
</dbReference>
<evidence type="ECO:0000256" key="3">
    <source>
        <dbReference type="ARBA" id="ARBA00007811"/>
    </source>
</evidence>
<dbReference type="UniPathway" id="UPA00094"/>
<feature type="transmembrane region" description="Helical" evidence="13">
    <location>
        <begin position="25"/>
        <end position="49"/>
    </location>
</feature>
<proteinExistence type="inferred from homology"/>
<keyword evidence="8 13" id="KW-1133">Transmembrane helix</keyword>
<evidence type="ECO:0000256" key="10">
    <source>
        <dbReference type="ARBA" id="ARBA00023136"/>
    </source>
</evidence>
<evidence type="ECO:0000256" key="5">
    <source>
        <dbReference type="ARBA" id="ARBA00022516"/>
    </source>
</evidence>
<evidence type="ECO:0000256" key="13">
    <source>
        <dbReference type="SAM" id="Phobius"/>
    </source>
</evidence>
<dbReference type="GO" id="GO:0006633">
    <property type="term" value="P:fatty acid biosynthetic process"/>
    <property type="evidence" value="ECO:0007669"/>
    <property type="project" value="UniProtKB-UniPathway"/>
</dbReference>
<gene>
    <name evidence="14" type="ORF">DM01DRAFT_1334182</name>
</gene>
<keyword evidence="9" id="KW-0443">Lipid metabolism</keyword>
<dbReference type="EMBL" id="MCGT01000008">
    <property type="protein sequence ID" value="ORX57583.1"/>
    <property type="molecule type" value="Genomic_DNA"/>
</dbReference>
<dbReference type="GO" id="GO:0016020">
    <property type="term" value="C:membrane"/>
    <property type="evidence" value="ECO:0007669"/>
    <property type="project" value="UniProtKB-SubCell"/>
</dbReference>
<keyword evidence="5" id="KW-0444">Lipid biosynthesis</keyword>
<keyword evidence="15" id="KW-1185">Reference proteome</keyword>
<comment type="subcellular location">
    <subcellularLocation>
        <location evidence="1">Membrane</location>
        <topology evidence="1">Multi-pass membrane protein</topology>
    </subcellularLocation>
</comment>
<evidence type="ECO:0000256" key="12">
    <source>
        <dbReference type="ARBA" id="ARBA00023239"/>
    </source>
</evidence>
<evidence type="ECO:0000256" key="8">
    <source>
        <dbReference type="ARBA" id="ARBA00022989"/>
    </source>
</evidence>
<protein>
    <recommendedName>
        <fullName evidence="4">very-long-chain (3R)-3-hydroxyacyl-CoA dehydratase</fullName>
        <ecNumber evidence="4">4.2.1.134</ecNumber>
    </recommendedName>
</protein>
<keyword evidence="10 13" id="KW-0472">Membrane</keyword>
<keyword evidence="7" id="KW-0276">Fatty acid metabolism</keyword>
<comment type="similarity">
    <text evidence="3">Belongs to the very long-chain fatty acids dehydratase HACD family.</text>
</comment>
<comment type="caution">
    <text evidence="14">The sequence shown here is derived from an EMBL/GenBank/DDBJ whole genome shotgun (WGS) entry which is preliminary data.</text>
</comment>
<accession>A0A1X2GN51</accession>
<evidence type="ECO:0000256" key="2">
    <source>
        <dbReference type="ARBA" id="ARBA00005194"/>
    </source>
</evidence>
<organism evidence="14 15">
    <name type="scientific">Hesseltinella vesiculosa</name>
    <dbReference type="NCBI Taxonomy" id="101127"/>
    <lineage>
        <taxon>Eukaryota</taxon>
        <taxon>Fungi</taxon>
        <taxon>Fungi incertae sedis</taxon>
        <taxon>Mucoromycota</taxon>
        <taxon>Mucoromycotina</taxon>
        <taxon>Mucoromycetes</taxon>
        <taxon>Mucorales</taxon>
        <taxon>Cunninghamellaceae</taxon>
        <taxon>Hesseltinella</taxon>
    </lineage>
</organism>
<keyword evidence="11" id="KW-0275">Fatty acid biosynthesis</keyword>
<evidence type="ECO:0000313" key="14">
    <source>
        <dbReference type="EMBL" id="ORX57583.1"/>
    </source>
</evidence>
<evidence type="ECO:0000256" key="9">
    <source>
        <dbReference type="ARBA" id="ARBA00023098"/>
    </source>
</evidence>
<dbReference type="STRING" id="101127.A0A1X2GN51"/>
<dbReference type="Proteomes" id="UP000242146">
    <property type="component" value="Unassembled WGS sequence"/>
</dbReference>
<evidence type="ECO:0000256" key="11">
    <source>
        <dbReference type="ARBA" id="ARBA00023160"/>
    </source>
</evidence>
<dbReference type="AlphaFoldDB" id="A0A1X2GN51"/>
<name>A0A1X2GN51_9FUNG</name>
<dbReference type="Pfam" id="PF04387">
    <property type="entry name" value="PTPLA"/>
    <property type="match status" value="1"/>
</dbReference>
<evidence type="ECO:0000256" key="4">
    <source>
        <dbReference type="ARBA" id="ARBA00013122"/>
    </source>
</evidence>
<dbReference type="OrthoDB" id="46988at2759"/>
<keyword evidence="12" id="KW-0456">Lyase</keyword>
<feature type="non-terminal residue" evidence="14">
    <location>
        <position position="220"/>
    </location>
</feature>
<comment type="pathway">
    <text evidence="2">Lipid metabolism; fatty acid biosynthesis.</text>
</comment>
<evidence type="ECO:0000256" key="7">
    <source>
        <dbReference type="ARBA" id="ARBA00022832"/>
    </source>
</evidence>
<evidence type="ECO:0000313" key="15">
    <source>
        <dbReference type="Proteomes" id="UP000242146"/>
    </source>
</evidence>
<feature type="transmembrane region" description="Helical" evidence="13">
    <location>
        <begin position="181"/>
        <end position="201"/>
    </location>
</feature>